<dbReference type="GeneID" id="19140143"/>
<protein>
    <submittedName>
        <fullName evidence="2">Uncharacterized protein</fullName>
    </submittedName>
</protein>
<evidence type="ECO:0000256" key="1">
    <source>
        <dbReference type="SAM" id="MobiDB-lite"/>
    </source>
</evidence>
<keyword evidence="3" id="KW-1185">Reference proteome</keyword>
<dbReference type="HOGENOM" id="CLU_2589587_0_0_1"/>
<evidence type="ECO:0000313" key="2">
    <source>
        <dbReference type="EMBL" id="EMD58251.1"/>
    </source>
</evidence>
<name>M2SM80_COCSN</name>
<gene>
    <name evidence="2" type="ORF">COCSADRAFT_42016</name>
</gene>
<proteinExistence type="predicted"/>
<dbReference type="OMA" id="DISCFAP"/>
<dbReference type="AlphaFoldDB" id="M2SM80"/>
<reference evidence="3" key="2">
    <citation type="journal article" date="2013" name="PLoS Genet.">
        <title>Comparative genome structure, secondary metabolite, and effector coding capacity across Cochliobolus pathogens.</title>
        <authorList>
            <person name="Condon B.J."/>
            <person name="Leng Y."/>
            <person name="Wu D."/>
            <person name="Bushley K.E."/>
            <person name="Ohm R.A."/>
            <person name="Otillar R."/>
            <person name="Martin J."/>
            <person name="Schackwitz W."/>
            <person name="Grimwood J."/>
            <person name="MohdZainudin N."/>
            <person name="Xue C."/>
            <person name="Wang R."/>
            <person name="Manning V.A."/>
            <person name="Dhillon B."/>
            <person name="Tu Z.J."/>
            <person name="Steffenson B.J."/>
            <person name="Salamov A."/>
            <person name="Sun H."/>
            <person name="Lowry S."/>
            <person name="LaButti K."/>
            <person name="Han J."/>
            <person name="Copeland A."/>
            <person name="Lindquist E."/>
            <person name="Barry K."/>
            <person name="Schmutz J."/>
            <person name="Baker S.E."/>
            <person name="Ciuffetti L.M."/>
            <person name="Grigoriev I.V."/>
            <person name="Zhong S."/>
            <person name="Turgeon B.G."/>
        </authorList>
    </citation>
    <scope>NUCLEOTIDE SEQUENCE [LARGE SCALE GENOMIC DNA]</scope>
    <source>
        <strain evidence="3">ND90Pr / ATCC 201652</strain>
    </source>
</reference>
<feature type="region of interest" description="Disordered" evidence="1">
    <location>
        <begin position="57"/>
        <end position="80"/>
    </location>
</feature>
<accession>M2SM80</accession>
<sequence length="80" mass="9153">MGVASTSKPLDVSCYSLLKRAYGREVEELARHGVYYIDKIDFLTAYARIRPTIFTHQAGERRQRAPPTCTKCHTQGHKRT</sequence>
<organism evidence="2 3">
    <name type="scientific">Cochliobolus sativus (strain ND90Pr / ATCC 201652)</name>
    <name type="common">Common root rot and spot blotch fungus</name>
    <name type="synonym">Bipolaris sorokiniana</name>
    <dbReference type="NCBI Taxonomy" id="665912"/>
    <lineage>
        <taxon>Eukaryota</taxon>
        <taxon>Fungi</taxon>
        <taxon>Dikarya</taxon>
        <taxon>Ascomycota</taxon>
        <taxon>Pezizomycotina</taxon>
        <taxon>Dothideomycetes</taxon>
        <taxon>Pleosporomycetidae</taxon>
        <taxon>Pleosporales</taxon>
        <taxon>Pleosporineae</taxon>
        <taxon>Pleosporaceae</taxon>
        <taxon>Bipolaris</taxon>
    </lineage>
</organism>
<evidence type="ECO:0000313" key="3">
    <source>
        <dbReference type="Proteomes" id="UP000016934"/>
    </source>
</evidence>
<dbReference type="Proteomes" id="UP000016934">
    <property type="component" value="Unassembled WGS sequence"/>
</dbReference>
<dbReference type="RefSeq" id="XP_007706006.1">
    <property type="nucleotide sequence ID" value="XM_007707816.1"/>
</dbReference>
<dbReference type="KEGG" id="bsc:COCSADRAFT_42016"/>
<reference evidence="2 3" key="1">
    <citation type="journal article" date="2012" name="PLoS Pathog.">
        <title>Diverse lifestyles and strategies of plant pathogenesis encoded in the genomes of eighteen Dothideomycetes fungi.</title>
        <authorList>
            <person name="Ohm R.A."/>
            <person name="Feau N."/>
            <person name="Henrissat B."/>
            <person name="Schoch C.L."/>
            <person name="Horwitz B.A."/>
            <person name="Barry K.W."/>
            <person name="Condon B.J."/>
            <person name="Copeland A.C."/>
            <person name="Dhillon B."/>
            <person name="Glaser F."/>
            <person name="Hesse C.N."/>
            <person name="Kosti I."/>
            <person name="LaButti K."/>
            <person name="Lindquist E.A."/>
            <person name="Lucas S."/>
            <person name="Salamov A.A."/>
            <person name="Bradshaw R.E."/>
            <person name="Ciuffetti L."/>
            <person name="Hamelin R.C."/>
            <person name="Kema G.H.J."/>
            <person name="Lawrence C."/>
            <person name="Scott J.A."/>
            <person name="Spatafora J.W."/>
            <person name="Turgeon B.G."/>
            <person name="de Wit P.J.G.M."/>
            <person name="Zhong S."/>
            <person name="Goodwin S.B."/>
            <person name="Grigoriev I.V."/>
        </authorList>
    </citation>
    <scope>NUCLEOTIDE SEQUENCE [LARGE SCALE GENOMIC DNA]</scope>
    <source>
        <strain evidence="3">ND90Pr / ATCC 201652</strain>
    </source>
</reference>
<dbReference type="OrthoDB" id="3790270at2759"/>
<dbReference type="EMBL" id="KB445658">
    <property type="protein sequence ID" value="EMD58251.1"/>
    <property type="molecule type" value="Genomic_DNA"/>
</dbReference>